<dbReference type="Proteomes" id="UP000828390">
    <property type="component" value="Unassembled WGS sequence"/>
</dbReference>
<accession>A0A9D4M9D8</accession>
<reference evidence="1" key="1">
    <citation type="journal article" date="2019" name="bioRxiv">
        <title>The Genome of the Zebra Mussel, Dreissena polymorpha: A Resource for Invasive Species Research.</title>
        <authorList>
            <person name="McCartney M.A."/>
            <person name="Auch B."/>
            <person name="Kono T."/>
            <person name="Mallez S."/>
            <person name="Zhang Y."/>
            <person name="Obille A."/>
            <person name="Becker A."/>
            <person name="Abrahante J.E."/>
            <person name="Garbe J."/>
            <person name="Badalamenti J.P."/>
            <person name="Herman A."/>
            <person name="Mangelson H."/>
            <person name="Liachko I."/>
            <person name="Sullivan S."/>
            <person name="Sone E.D."/>
            <person name="Koren S."/>
            <person name="Silverstein K.A.T."/>
            <person name="Beckman K.B."/>
            <person name="Gohl D.M."/>
        </authorList>
    </citation>
    <scope>NUCLEOTIDE SEQUENCE</scope>
    <source>
        <strain evidence="1">Duluth1</strain>
        <tissue evidence="1">Whole animal</tissue>
    </source>
</reference>
<evidence type="ECO:0000313" key="1">
    <source>
        <dbReference type="EMBL" id="KAH3872164.1"/>
    </source>
</evidence>
<evidence type="ECO:0000313" key="2">
    <source>
        <dbReference type="Proteomes" id="UP000828390"/>
    </source>
</evidence>
<dbReference type="EMBL" id="JAIWYP010000002">
    <property type="protein sequence ID" value="KAH3872164.1"/>
    <property type="molecule type" value="Genomic_DNA"/>
</dbReference>
<dbReference type="AlphaFoldDB" id="A0A9D4M9D8"/>
<comment type="caution">
    <text evidence="1">The sequence shown here is derived from an EMBL/GenBank/DDBJ whole genome shotgun (WGS) entry which is preliminary data.</text>
</comment>
<organism evidence="1 2">
    <name type="scientific">Dreissena polymorpha</name>
    <name type="common">Zebra mussel</name>
    <name type="synonym">Mytilus polymorpha</name>
    <dbReference type="NCBI Taxonomy" id="45954"/>
    <lineage>
        <taxon>Eukaryota</taxon>
        <taxon>Metazoa</taxon>
        <taxon>Spiralia</taxon>
        <taxon>Lophotrochozoa</taxon>
        <taxon>Mollusca</taxon>
        <taxon>Bivalvia</taxon>
        <taxon>Autobranchia</taxon>
        <taxon>Heteroconchia</taxon>
        <taxon>Euheterodonta</taxon>
        <taxon>Imparidentia</taxon>
        <taxon>Neoheterodontei</taxon>
        <taxon>Myida</taxon>
        <taxon>Dreissenoidea</taxon>
        <taxon>Dreissenidae</taxon>
        <taxon>Dreissena</taxon>
    </lineage>
</organism>
<name>A0A9D4M9D8_DREPO</name>
<proteinExistence type="predicted"/>
<keyword evidence="2" id="KW-1185">Reference proteome</keyword>
<reference evidence="1" key="2">
    <citation type="submission" date="2020-11" db="EMBL/GenBank/DDBJ databases">
        <authorList>
            <person name="McCartney M.A."/>
            <person name="Auch B."/>
            <person name="Kono T."/>
            <person name="Mallez S."/>
            <person name="Becker A."/>
            <person name="Gohl D.M."/>
            <person name="Silverstein K.A.T."/>
            <person name="Koren S."/>
            <person name="Bechman K.B."/>
            <person name="Herman A."/>
            <person name="Abrahante J.E."/>
            <person name="Garbe J."/>
        </authorList>
    </citation>
    <scope>NUCLEOTIDE SEQUENCE</scope>
    <source>
        <strain evidence="1">Duluth1</strain>
        <tissue evidence="1">Whole animal</tissue>
    </source>
</reference>
<sequence>MLLYYLFYQCYQYWIELKEEAAQEEAPVEKRSALDSLTCLYNYHQSLRFSS</sequence>
<protein>
    <submittedName>
        <fullName evidence="1">Uncharacterized protein</fullName>
    </submittedName>
</protein>
<gene>
    <name evidence="1" type="ORF">DPMN_035378</name>
</gene>